<proteinExistence type="predicted"/>
<reference evidence="1 2" key="1">
    <citation type="submission" date="2023-09" db="EMBL/GenBank/DDBJ databases">
        <title>Pyrofollis japonicus gen. nov. sp. nov., a novel member of the family Pyrodictiaceae isolated from the Iheya North hydrothermal field.</title>
        <authorList>
            <person name="Miyazaki U."/>
            <person name="Sanari M."/>
            <person name="Tame A."/>
            <person name="Kitajima M."/>
            <person name="Okamoto A."/>
            <person name="Sawayama S."/>
            <person name="Miyazaki J."/>
            <person name="Takai K."/>
            <person name="Nakagawa S."/>
        </authorList>
    </citation>
    <scope>NUCLEOTIDE SEQUENCE [LARGE SCALE GENOMIC DNA]</scope>
    <source>
        <strain evidence="1 2">AV2</strain>
    </source>
</reference>
<accession>A0ABM8IYA2</accession>
<dbReference type="Proteomes" id="UP001341135">
    <property type="component" value="Chromosome"/>
</dbReference>
<protein>
    <submittedName>
        <fullName evidence="1">Uncharacterized protein</fullName>
    </submittedName>
</protein>
<evidence type="ECO:0000313" key="2">
    <source>
        <dbReference type="Proteomes" id="UP001341135"/>
    </source>
</evidence>
<name>A0ABM8IYA2_9CREN</name>
<organism evidence="1 2">
    <name type="scientific">Pyrodictium abyssi</name>
    <dbReference type="NCBI Taxonomy" id="54256"/>
    <lineage>
        <taxon>Archaea</taxon>
        <taxon>Thermoproteota</taxon>
        <taxon>Thermoprotei</taxon>
        <taxon>Desulfurococcales</taxon>
        <taxon>Pyrodictiaceae</taxon>
        <taxon>Pyrodictium</taxon>
    </lineage>
</organism>
<keyword evidence="2" id="KW-1185">Reference proteome</keyword>
<gene>
    <name evidence="1" type="ORF">PABY_20840</name>
</gene>
<sequence>MSAFSGALYLYLDDKAVEPTNYPTFPKHWDLKYNMQWRRPPFLRWPRLPEGVQYPLRFLSSPS</sequence>
<evidence type="ECO:0000313" key="1">
    <source>
        <dbReference type="EMBL" id="BES82517.1"/>
    </source>
</evidence>
<dbReference type="EMBL" id="AP028907">
    <property type="protein sequence ID" value="BES82517.1"/>
    <property type="molecule type" value="Genomic_DNA"/>
</dbReference>